<dbReference type="Pfam" id="PF10401">
    <property type="entry name" value="IRF-3"/>
    <property type="match status" value="1"/>
</dbReference>
<keyword evidence="3" id="KW-0238">DNA-binding</keyword>
<dbReference type="Pfam" id="PF00605">
    <property type="entry name" value="IRF"/>
    <property type="match status" value="1"/>
</dbReference>
<dbReference type="InParanoid" id="H3A6E4"/>
<dbReference type="EMBL" id="AFYH01213562">
    <property type="status" value="NOT_ANNOTATED_CDS"/>
    <property type="molecule type" value="Genomic_DNA"/>
</dbReference>
<dbReference type="PROSITE" id="PS00601">
    <property type="entry name" value="IRF_1"/>
    <property type="match status" value="1"/>
</dbReference>
<reference evidence="8" key="3">
    <citation type="submission" date="2025-09" db="UniProtKB">
        <authorList>
            <consortium name="Ensembl"/>
        </authorList>
    </citation>
    <scope>IDENTIFICATION</scope>
</reference>
<dbReference type="FunFam" id="1.10.10.10:FF:000041">
    <property type="entry name" value="Interferon regulatory factor 4"/>
    <property type="match status" value="1"/>
</dbReference>
<reference evidence="8" key="2">
    <citation type="submission" date="2025-08" db="UniProtKB">
        <authorList>
            <consortium name="Ensembl"/>
        </authorList>
    </citation>
    <scope>IDENTIFICATION</scope>
</reference>
<dbReference type="HOGENOM" id="CLU_031544_1_1_1"/>
<name>H3A6E4_LATCH</name>
<dbReference type="eggNOG" id="ENOG502RR4E">
    <property type="taxonomic scope" value="Eukaryota"/>
</dbReference>
<dbReference type="CDD" id="cd00103">
    <property type="entry name" value="IRF"/>
    <property type="match status" value="1"/>
</dbReference>
<evidence type="ECO:0000256" key="5">
    <source>
        <dbReference type="ARBA" id="ARBA00023163"/>
    </source>
</evidence>
<keyword evidence="5" id="KW-0804">Transcription</keyword>
<keyword evidence="2" id="KW-0805">Transcription regulation</keyword>
<dbReference type="GO" id="GO:0005634">
    <property type="term" value="C:nucleus"/>
    <property type="evidence" value="ECO:0007669"/>
    <property type="project" value="UniProtKB-SubCell"/>
</dbReference>
<gene>
    <name evidence="8" type="primary">IRF9</name>
</gene>
<keyword evidence="4" id="KW-0010">Activator</keyword>
<keyword evidence="6" id="KW-0539">Nucleus</keyword>
<reference evidence="9" key="1">
    <citation type="submission" date="2011-08" db="EMBL/GenBank/DDBJ databases">
        <title>The draft genome of Latimeria chalumnae.</title>
        <authorList>
            <person name="Di Palma F."/>
            <person name="Alfoldi J."/>
            <person name="Johnson J."/>
            <person name="Berlin A."/>
            <person name="Gnerre S."/>
            <person name="Jaffe D."/>
            <person name="MacCallum I."/>
            <person name="Young S."/>
            <person name="Walker B.J."/>
            <person name="Lander E."/>
            <person name="Lindblad-Toh K."/>
        </authorList>
    </citation>
    <scope>NUCLEOTIDE SEQUENCE [LARGE SCALE GENOMIC DNA]</scope>
    <source>
        <strain evidence="9">Wild caught</strain>
    </source>
</reference>
<dbReference type="Proteomes" id="UP000008672">
    <property type="component" value="Unassembled WGS sequence"/>
</dbReference>
<dbReference type="InterPro" id="IPR019817">
    <property type="entry name" value="Interferon_reg_fac_CS"/>
</dbReference>
<dbReference type="EMBL" id="AFYH01213561">
    <property type="status" value="NOT_ANNOTATED_CDS"/>
    <property type="molecule type" value="Genomic_DNA"/>
</dbReference>
<dbReference type="PANTHER" id="PTHR11949">
    <property type="entry name" value="INTERFERON REGULATORY FACTOR"/>
    <property type="match status" value="1"/>
</dbReference>
<dbReference type="PANTHER" id="PTHR11949:SF26">
    <property type="entry name" value="INTERFERON REGULATORY FACTOR 9"/>
    <property type="match status" value="1"/>
</dbReference>
<dbReference type="SUPFAM" id="SSF49879">
    <property type="entry name" value="SMAD/FHA domain"/>
    <property type="match status" value="1"/>
</dbReference>
<feature type="domain" description="IRF tryptophan pentad repeat" evidence="7">
    <location>
        <begin position="9"/>
        <end position="116"/>
    </location>
</feature>
<evidence type="ECO:0000256" key="6">
    <source>
        <dbReference type="ARBA" id="ARBA00023242"/>
    </source>
</evidence>
<evidence type="ECO:0000259" key="7">
    <source>
        <dbReference type="PROSITE" id="PS51507"/>
    </source>
</evidence>
<dbReference type="SMART" id="SM01243">
    <property type="entry name" value="IRF-3"/>
    <property type="match status" value="1"/>
</dbReference>
<dbReference type="Gene3D" id="2.60.200.10">
    <property type="match status" value="1"/>
</dbReference>
<evidence type="ECO:0000313" key="8">
    <source>
        <dbReference type="Ensembl" id="ENSLACP00000005215.1"/>
    </source>
</evidence>
<dbReference type="InterPro" id="IPR036390">
    <property type="entry name" value="WH_DNA-bd_sf"/>
</dbReference>
<evidence type="ECO:0000256" key="3">
    <source>
        <dbReference type="ARBA" id="ARBA00023125"/>
    </source>
</evidence>
<dbReference type="Ensembl" id="ENSLACT00000005262.1">
    <property type="protein sequence ID" value="ENSLACP00000005215.1"/>
    <property type="gene ID" value="ENSLACG00000004633.1"/>
</dbReference>
<dbReference type="Bgee" id="ENSLACG00000004633">
    <property type="expression patterns" value="Expressed in pelvic fin and 2 other cell types or tissues"/>
</dbReference>
<evidence type="ECO:0000256" key="2">
    <source>
        <dbReference type="ARBA" id="ARBA00023015"/>
    </source>
</evidence>
<sequence length="424" mass="48771">MAMGRIRSTRKLKQWMINQINSKKYSGLVWDDSAETMFRIPWKHAGKQDFRHDEDAAIFKAWAMFKGKFKSGDKIDPATWKTRLRCALNKSPEFVEVPARSQLDISEPYKVYRIVPLEQQKSYPQSASKVKRLKLKKEEEKYDSKDEKMEVAPPAKTESVTEVSTVFHMDSLQGGTGLYSFGRSGSDKKPVEENVWDSSSSSLSPVESLLENTVDTIQDTKAEVLYFLFSPEMYYMQITCYYGALEVLQKTVYAKDCKIASGRPLQASKNGLNSHTMERILLPDTKVIQDPVKRDATGQLLPFLERGIMLASNNHGIFIQRLCRGRVFWNGPCAPHQDRPNKLERDTLVKLFDTKKFLEELQAYKMKLGPEPQFQVTLCFGEEFPDAEPINDKLITLQIEQEFARQHFQEAQEIAYSFDLVQEL</sequence>
<dbReference type="SUPFAM" id="SSF46785">
    <property type="entry name" value="Winged helix' DNA-binding domain"/>
    <property type="match status" value="1"/>
</dbReference>
<dbReference type="GO" id="GO:0002376">
    <property type="term" value="P:immune system process"/>
    <property type="evidence" value="ECO:0007669"/>
    <property type="project" value="TreeGrafter"/>
</dbReference>
<accession>H3A6E4</accession>
<dbReference type="GO" id="GO:0045944">
    <property type="term" value="P:positive regulation of transcription by RNA polymerase II"/>
    <property type="evidence" value="ECO:0007669"/>
    <property type="project" value="UniProtKB-ARBA"/>
</dbReference>
<dbReference type="InterPro" id="IPR017855">
    <property type="entry name" value="SMAD-like_dom_sf"/>
</dbReference>
<dbReference type="InterPro" id="IPR008984">
    <property type="entry name" value="SMAD_FHA_dom_sf"/>
</dbReference>
<dbReference type="Gene3D" id="1.10.10.10">
    <property type="entry name" value="Winged helix-like DNA-binding domain superfamily/Winged helix DNA-binding domain"/>
    <property type="match status" value="1"/>
</dbReference>
<proteinExistence type="predicted"/>
<dbReference type="GO" id="GO:0000981">
    <property type="term" value="F:DNA-binding transcription factor activity, RNA polymerase II-specific"/>
    <property type="evidence" value="ECO:0007669"/>
    <property type="project" value="TreeGrafter"/>
</dbReference>
<keyword evidence="9" id="KW-1185">Reference proteome</keyword>
<dbReference type="GO" id="GO:0000978">
    <property type="term" value="F:RNA polymerase II cis-regulatory region sequence-specific DNA binding"/>
    <property type="evidence" value="ECO:0007669"/>
    <property type="project" value="TreeGrafter"/>
</dbReference>
<dbReference type="PROSITE" id="PS51507">
    <property type="entry name" value="IRF_2"/>
    <property type="match status" value="1"/>
</dbReference>
<dbReference type="SMART" id="SM00348">
    <property type="entry name" value="IRF"/>
    <property type="match status" value="1"/>
</dbReference>
<dbReference type="GeneTree" id="ENSGT00940000158140"/>
<dbReference type="OMA" id="NFWEESC"/>
<dbReference type="AlphaFoldDB" id="H3A6E4"/>
<evidence type="ECO:0000313" key="9">
    <source>
        <dbReference type="Proteomes" id="UP000008672"/>
    </source>
</evidence>
<dbReference type="InterPro" id="IPR019471">
    <property type="entry name" value="Interferon_reg_factor-3"/>
</dbReference>
<dbReference type="PRINTS" id="PR00267">
    <property type="entry name" value="INTFRNREGFCT"/>
</dbReference>
<dbReference type="InterPro" id="IPR036388">
    <property type="entry name" value="WH-like_DNA-bd_sf"/>
</dbReference>
<dbReference type="InterPro" id="IPR001346">
    <property type="entry name" value="Interferon_reg_fact_DNA-bd_dom"/>
</dbReference>
<dbReference type="EMBL" id="AFYH01213563">
    <property type="status" value="NOT_ANNOTATED_CDS"/>
    <property type="molecule type" value="Genomic_DNA"/>
</dbReference>
<evidence type="ECO:0000256" key="1">
    <source>
        <dbReference type="ARBA" id="ARBA00004123"/>
    </source>
</evidence>
<organism evidence="8 9">
    <name type="scientific">Latimeria chalumnae</name>
    <name type="common">Coelacanth</name>
    <dbReference type="NCBI Taxonomy" id="7897"/>
    <lineage>
        <taxon>Eukaryota</taxon>
        <taxon>Metazoa</taxon>
        <taxon>Chordata</taxon>
        <taxon>Craniata</taxon>
        <taxon>Vertebrata</taxon>
        <taxon>Euteleostomi</taxon>
        <taxon>Coelacanthiformes</taxon>
        <taxon>Coelacanthidae</taxon>
        <taxon>Latimeria</taxon>
    </lineage>
</organism>
<comment type="subcellular location">
    <subcellularLocation>
        <location evidence="1">Nucleus</location>
    </subcellularLocation>
</comment>
<dbReference type="EMBL" id="AFYH01213560">
    <property type="status" value="NOT_ANNOTATED_CDS"/>
    <property type="molecule type" value="Genomic_DNA"/>
</dbReference>
<dbReference type="STRING" id="7897.ENSLACP00000005215"/>
<evidence type="ECO:0000256" key="4">
    <source>
        <dbReference type="ARBA" id="ARBA00023159"/>
    </source>
</evidence>
<protein>
    <recommendedName>
        <fullName evidence="7">IRF tryptophan pentad repeat domain-containing protein</fullName>
    </recommendedName>
</protein>